<dbReference type="OrthoDB" id="5867032at2759"/>
<evidence type="ECO:0008006" key="3">
    <source>
        <dbReference type="Google" id="ProtNLM"/>
    </source>
</evidence>
<reference evidence="1 2" key="1">
    <citation type="submission" date="2014-10" db="EMBL/GenBank/DDBJ databases">
        <title>Draft genome of the hookworm Ancylostoma caninum.</title>
        <authorList>
            <person name="Mitreva M."/>
        </authorList>
    </citation>
    <scope>NUCLEOTIDE SEQUENCE [LARGE SCALE GENOMIC DNA]</scope>
    <source>
        <strain evidence="1 2">Baltimore</strain>
    </source>
</reference>
<feature type="non-terminal residue" evidence="1">
    <location>
        <position position="184"/>
    </location>
</feature>
<dbReference type="EMBL" id="JOJR01023632">
    <property type="protein sequence ID" value="RCN24081.1"/>
    <property type="molecule type" value="Genomic_DNA"/>
</dbReference>
<dbReference type="InterPro" id="IPR037138">
    <property type="entry name" value="His_deacetylse_dom_sf"/>
</dbReference>
<sequence>MRLTPVGYATLTHQLLTWRIPLVVVLEGGYFLDSVAMDFKWVAKALLGHGIPPVPLEPLNAALPHVINRIHAEYGAVYPTLGMIRELKRRLSPYDEEEEKVEYDGTREFSLPCPTRGLYAEREDHVILAFKEELQRIVSGYEQNRAYKSVQYEFQEDQPLYCTVSGNSVTLKISKGTKGAADLL</sequence>
<dbReference type="InterPro" id="IPR023696">
    <property type="entry name" value="Ureohydrolase_dom_sf"/>
</dbReference>
<evidence type="ECO:0000313" key="2">
    <source>
        <dbReference type="Proteomes" id="UP000252519"/>
    </source>
</evidence>
<dbReference type="Gene3D" id="3.40.800.20">
    <property type="entry name" value="Histone deacetylase domain"/>
    <property type="match status" value="1"/>
</dbReference>
<dbReference type="STRING" id="29170.A0A368EWH9"/>
<proteinExistence type="predicted"/>
<dbReference type="AlphaFoldDB" id="A0A368EWH9"/>
<keyword evidence="2" id="KW-1185">Reference proteome</keyword>
<evidence type="ECO:0000313" key="1">
    <source>
        <dbReference type="EMBL" id="RCN24081.1"/>
    </source>
</evidence>
<gene>
    <name evidence="1" type="ORF">ANCCAN_30229</name>
</gene>
<organism evidence="1 2">
    <name type="scientific">Ancylostoma caninum</name>
    <name type="common">Dog hookworm</name>
    <dbReference type="NCBI Taxonomy" id="29170"/>
    <lineage>
        <taxon>Eukaryota</taxon>
        <taxon>Metazoa</taxon>
        <taxon>Ecdysozoa</taxon>
        <taxon>Nematoda</taxon>
        <taxon>Chromadorea</taxon>
        <taxon>Rhabditida</taxon>
        <taxon>Rhabditina</taxon>
        <taxon>Rhabditomorpha</taxon>
        <taxon>Strongyloidea</taxon>
        <taxon>Ancylostomatidae</taxon>
        <taxon>Ancylostomatinae</taxon>
        <taxon>Ancylostoma</taxon>
    </lineage>
</organism>
<dbReference type="Proteomes" id="UP000252519">
    <property type="component" value="Unassembled WGS sequence"/>
</dbReference>
<dbReference type="SUPFAM" id="SSF52768">
    <property type="entry name" value="Arginase/deacetylase"/>
    <property type="match status" value="1"/>
</dbReference>
<accession>A0A368EWH9</accession>
<comment type="caution">
    <text evidence="1">The sequence shown here is derived from an EMBL/GenBank/DDBJ whole genome shotgun (WGS) entry which is preliminary data.</text>
</comment>
<protein>
    <recommendedName>
        <fullName evidence="3">Histone deacetylase domain-containing protein</fullName>
    </recommendedName>
</protein>
<name>A0A368EWH9_ANCCA</name>